<evidence type="ECO:0000256" key="4">
    <source>
        <dbReference type="RuleBase" id="RU000499"/>
    </source>
</evidence>
<dbReference type="InterPro" id="IPR013766">
    <property type="entry name" value="Thioredoxin_domain"/>
</dbReference>
<dbReference type="InterPro" id="IPR029759">
    <property type="entry name" value="GPX_AS"/>
</dbReference>
<dbReference type="GO" id="GO:0034599">
    <property type="term" value="P:cellular response to oxidative stress"/>
    <property type="evidence" value="ECO:0007669"/>
    <property type="project" value="TreeGrafter"/>
</dbReference>
<sequence length="264" mass="28692">MRIFTFLTALLLAQAAAVAANSIYEMTLKTIEGEEVTLAQYKGKTLLIVNVASKCGLTRQYGGLEALYQKYKDRGLVVLGFPCNQFGGQEPGTNEEIQEFCSRKFSVTFPMFDKIEVNGTNRSPLYERLAGPSSPFAGKIKWNFTKFLIGGDGTILQRFEPRVAPDASEMIAAIQASLGSSTPPDAKVASMKEEPNGPAQVYADRIAVLRGLLDQLEKGESEAVSDSPHAERLSDPELIRQAIRQLKAGEDICTRCLMACGGAS</sequence>
<dbReference type="SUPFAM" id="SSF52833">
    <property type="entry name" value="Thioredoxin-like"/>
    <property type="match status" value="1"/>
</dbReference>
<protein>
    <recommendedName>
        <fullName evidence="4">Glutathione peroxidase</fullName>
    </recommendedName>
</protein>
<dbReference type="PANTHER" id="PTHR11592">
    <property type="entry name" value="GLUTATHIONE PEROXIDASE"/>
    <property type="match status" value="1"/>
</dbReference>
<evidence type="ECO:0000313" key="7">
    <source>
        <dbReference type="EMBL" id="PXA04086.1"/>
    </source>
</evidence>
<evidence type="ECO:0000256" key="2">
    <source>
        <dbReference type="ARBA" id="ARBA00022559"/>
    </source>
</evidence>
<keyword evidence="2 4" id="KW-0575">Peroxidase</keyword>
<evidence type="ECO:0000256" key="3">
    <source>
        <dbReference type="ARBA" id="ARBA00023002"/>
    </source>
</evidence>
<dbReference type="FunCoup" id="A0A317ZF70">
    <property type="interactions" value="131"/>
</dbReference>
<keyword evidence="8" id="KW-1185">Reference proteome</keyword>
<reference evidence="7 8" key="1">
    <citation type="submission" date="2018-05" db="EMBL/GenBank/DDBJ databases">
        <title>Coraliomargarita sinensis sp. nov., isolated from a marine solar saltern.</title>
        <authorList>
            <person name="Zhou L.Y."/>
        </authorList>
    </citation>
    <scope>NUCLEOTIDE SEQUENCE [LARGE SCALE GENOMIC DNA]</scope>
    <source>
        <strain evidence="7 8">WN38</strain>
    </source>
</reference>
<dbReference type="Proteomes" id="UP000247099">
    <property type="component" value="Unassembled WGS sequence"/>
</dbReference>
<gene>
    <name evidence="7" type="ORF">DDZ13_08590</name>
</gene>
<name>A0A317ZF70_9BACT</name>
<evidence type="ECO:0000259" key="6">
    <source>
        <dbReference type="PROSITE" id="PS51352"/>
    </source>
</evidence>
<organism evidence="7 8">
    <name type="scientific">Coraliomargarita sinensis</name>
    <dbReference type="NCBI Taxonomy" id="2174842"/>
    <lineage>
        <taxon>Bacteria</taxon>
        <taxon>Pseudomonadati</taxon>
        <taxon>Verrucomicrobiota</taxon>
        <taxon>Opitutia</taxon>
        <taxon>Puniceicoccales</taxon>
        <taxon>Coraliomargaritaceae</taxon>
        <taxon>Coraliomargarita</taxon>
    </lineage>
</organism>
<comment type="similarity">
    <text evidence="1 4">Belongs to the glutathione peroxidase family.</text>
</comment>
<dbReference type="AlphaFoldDB" id="A0A317ZF70"/>
<dbReference type="InterPro" id="IPR029760">
    <property type="entry name" value="GPX_CS"/>
</dbReference>
<dbReference type="InterPro" id="IPR000889">
    <property type="entry name" value="Glutathione_peroxidase"/>
</dbReference>
<dbReference type="InterPro" id="IPR036249">
    <property type="entry name" value="Thioredoxin-like_sf"/>
</dbReference>
<dbReference type="OrthoDB" id="9789406at2"/>
<keyword evidence="5" id="KW-0732">Signal</keyword>
<dbReference type="InParanoid" id="A0A317ZF70"/>
<dbReference type="RefSeq" id="WP_110131033.1">
    <property type="nucleotide sequence ID" value="NZ_QHJQ01000005.1"/>
</dbReference>
<dbReference type="PROSITE" id="PS00460">
    <property type="entry name" value="GLUTATHIONE_PEROXID_1"/>
    <property type="match status" value="1"/>
</dbReference>
<dbReference type="PRINTS" id="PR01011">
    <property type="entry name" value="GLUTPROXDASE"/>
</dbReference>
<accession>A0A317ZF70</accession>
<dbReference type="Pfam" id="PF00255">
    <property type="entry name" value="GSHPx"/>
    <property type="match status" value="1"/>
</dbReference>
<comment type="caution">
    <text evidence="7">The sequence shown here is derived from an EMBL/GenBank/DDBJ whole genome shotgun (WGS) entry which is preliminary data.</text>
</comment>
<feature type="signal peptide" evidence="5">
    <location>
        <begin position="1"/>
        <end position="19"/>
    </location>
</feature>
<feature type="domain" description="Thioredoxin" evidence="6">
    <location>
        <begin position="17"/>
        <end position="179"/>
    </location>
</feature>
<evidence type="ECO:0000313" key="8">
    <source>
        <dbReference type="Proteomes" id="UP000247099"/>
    </source>
</evidence>
<dbReference type="PROSITE" id="PS51355">
    <property type="entry name" value="GLUTATHIONE_PEROXID_3"/>
    <property type="match status" value="1"/>
</dbReference>
<evidence type="ECO:0000256" key="1">
    <source>
        <dbReference type="ARBA" id="ARBA00006926"/>
    </source>
</evidence>
<dbReference type="CDD" id="cd00340">
    <property type="entry name" value="GSH_Peroxidase"/>
    <property type="match status" value="1"/>
</dbReference>
<dbReference type="EMBL" id="QHJQ01000005">
    <property type="protein sequence ID" value="PXA04086.1"/>
    <property type="molecule type" value="Genomic_DNA"/>
</dbReference>
<proteinExistence type="inferred from homology"/>
<dbReference type="PANTHER" id="PTHR11592:SF40">
    <property type="entry name" value="THIOREDOXIN_GLUTATHIONE PEROXIDASE BTUE"/>
    <property type="match status" value="1"/>
</dbReference>
<keyword evidence="3 4" id="KW-0560">Oxidoreductase</keyword>
<dbReference type="PROSITE" id="PS00763">
    <property type="entry name" value="GLUTATHIONE_PEROXID_2"/>
    <property type="match status" value="1"/>
</dbReference>
<dbReference type="PROSITE" id="PS51352">
    <property type="entry name" value="THIOREDOXIN_2"/>
    <property type="match status" value="1"/>
</dbReference>
<feature type="chain" id="PRO_5016459779" description="Glutathione peroxidase" evidence="5">
    <location>
        <begin position="20"/>
        <end position="264"/>
    </location>
</feature>
<dbReference type="FunFam" id="3.40.30.10:FF:000010">
    <property type="entry name" value="Glutathione peroxidase"/>
    <property type="match status" value="1"/>
</dbReference>
<evidence type="ECO:0000256" key="5">
    <source>
        <dbReference type="SAM" id="SignalP"/>
    </source>
</evidence>
<dbReference type="GO" id="GO:0004601">
    <property type="term" value="F:peroxidase activity"/>
    <property type="evidence" value="ECO:0007669"/>
    <property type="project" value="UniProtKB-KW"/>
</dbReference>
<dbReference type="Gene3D" id="3.40.30.10">
    <property type="entry name" value="Glutaredoxin"/>
    <property type="match status" value="1"/>
</dbReference>